<accession>A0A370WX31</accession>
<dbReference type="SUPFAM" id="SSF56524">
    <property type="entry name" value="Oxidoreductase molybdopterin-binding domain"/>
    <property type="match status" value="1"/>
</dbReference>
<dbReference type="InterPro" id="IPR000572">
    <property type="entry name" value="OxRdtase_Mopterin-bd_dom"/>
</dbReference>
<feature type="domain" description="Oxidoreductase molybdopterin-binding" evidence="2">
    <location>
        <begin position="93"/>
        <end position="193"/>
    </location>
</feature>
<dbReference type="InterPro" id="IPR036374">
    <property type="entry name" value="OxRdtase_Mopterin-bd_sf"/>
</dbReference>
<organism evidence="3 4">
    <name type="scientific">Dyella psychrodurans</name>
    <dbReference type="NCBI Taxonomy" id="1927960"/>
    <lineage>
        <taxon>Bacteria</taxon>
        <taxon>Pseudomonadati</taxon>
        <taxon>Pseudomonadota</taxon>
        <taxon>Gammaproteobacteria</taxon>
        <taxon>Lysobacterales</taxon>
        <taxon>Rhodanobacteraceae</taxon>
        <taxon>Dyella</taxon>
    </lineage>
</organism>
<keyword evidence="4" id="KW-1185">Reference proteome</keyword>
<feature type="chain" id="PRO_5016596650" evidence="1">
    <location>
        <begin position="46"/>
        <end position="196"/>
    </location>
</feature>
<dbReference type="Proteomes" id="UP000255334">
    <property type="component" value="Unassembled WGS sequence"/>
</dbReference>
<proteinExistence type="predicted"/>
<evidence type="ECO:0000259" key="2">
    <source>
        <dbReference type="Pfam" id="PF00174"/>
    </source>
</evidence>
<protein>
    <submittedName>
        <fullName evidence="3">Molybdopterin-binding protein</fullName>
    </submittedName>
</protein>
<keyword evidence="1" id="KW-0732">Signal</keyword>
<evidence type="ECO:0000256" key="1">
    <source>
        <dbReference type="SAM" id="SignalP"/>
    </source>
</evidence>
<dbReference type="Gene3D" id="3.90.420.10">
    <property type="entry name" value="Oxidoreductase, molybdopterin-binding domain"/>
    <property type="match status" value="1"/>
</dbReference>
<name>A0A370WX31_9GAMM</name>
<dbReference type="Pfam" id="PF00174">
    <property type="entry name" value="Oxidored_molyb"/>
    <property type="match status" value="1"/>
</dbReference>
<feature type="signal peptide" evidence="1">
    <location>
        <begin position="1"/>
        <end position="45"/>
    </location>
</feature>
<evidence type="ECO:0000313" key="3">
    <source>
        <dbReference type="EMBL" id="RDS80689.1"/>
    </source>
</evidence>
<dbReference type="EMBL" id="QRBF01000009">
    <property type="protein sequence ID" value="RDS80689.1"/>
    <property type="molecule type" value="Genomic_DNA"/>
</dbReference>
<comment type="caution">
    <text evidence="3">The sequence shown here is derived from an EMBL/GenBank/DDBJ whole genome shotgun (WGS) entry which is preliminary data.</text>
</comment>
<dbReference type="AlphaFoldDB" id="A0A370WX31"/>
<reference evidence="3 4" key="1">
    <citation type="submission" date="2018-07" db="EMBL/GenBank/DDBJ databases">
        <title>Dyella monticola sp. nov. and Dyella psychrodurans sp. nov. isolated from monsoon evergreen broad-leaved forest soil of Dinghu Mountain, China.</title>
        <authorList>
            <person name="Gao Z."/>
            <person name="Qiu L."/>
        </authorList>
    </citation>
    <scope>NUCLEOTIDE SEQUENCE [LARGE SCALE GENOMIC DNA]</scope>
    <source>
        <strain evidence="3 4">4MSK11</strain>
    </source>
</reference>
<evidence type="ECO:0000313" key="4">
    <source>
        <dbReference type="Proteomes" id="UP000255334"/>
    </source>
</evidence>
<sequence>MARKGDVMAWGSRRRTGKSVYARRCAFARRLTVAMVGCIALPAIAAPSSDSTTSQSIRLLVDGKAPVVLDRASLSALPRASVTASAHHEPPSQWQGVALEDILRKANVPSGEQLRGKAMTTLVRITASDHYQVVFTLAELDPMLGNTQVILADTQDGHPLNKGGPFRLIVPGDKRPARWIRSVATIEVAQSAAPTP</sequence>
<gene>
    <name evidence="3" type="ORF">DWU99_19115</name>
</gene>